<accession>A0A3P6P8G6</accession>
<dbReference type="Proteomes" id="UP000267096">
    <property type="component" value="Unassembled WGS sequence"/>
</dbReference>
<protein>
    <submittedName>
        <fullName evidence="1">Uncharacterized protein</fullName>
    </submittedName>
</protein>
<organism evidence="1 2">
    <name type="scientific">Anisakis simplex</name>
    <name type="common">Herring worm</name>
    <dbReference type="NCBI Taxonomy" id="6269"/>
    <lineage>
        <taxon>Eukaryota</taxon>
        <taxon>Metazoa</taxon>
        <taxon>Ecdysozoa</taxon>
        <taxon>Nematoda</taxon>
        <taxon>Chromadorea</taxon>
        <taxon>Rhabditida</taxon>
        <taxon>Spirurina</taxon>
        <taxon>Ascaridomorpha</taxon>
        <taxon>Ascaridoidea</taxon>
        <taxon>Anisakidae</taxon>
        <taxon>Anisakis</taxon>
        <taxon>Anisakis simplex complex</taxon>
    </lineage>
</organism>
<keyword evidence="2" id="KW-1185">Reference proteome</keyword>
<dbReference type="AlphaFoldDB" id="A0A3P6P8G6"/>
<name>A0A3P6P8G6_ANISI</name>
<gene>
    <name evidence="1" type="ORF">ASIM_LOCUS7526</name>
</gene>
<evidence type="ECO:0000313" key="1">
    <source>
        <dbReference type="EMBL" id="VDK29397.1"/>
    </source>
</evidence>
<proteinExistence type="predicted"/>
<reference evidence="1 2" key="1">
    <citation type="submission" date="2018-11" db="EMBL/GenBank/DDBJ databases">
        <authorList>
            <consortium name="Pathogen Informatics"/>
        </authorList>
    </citation>
    <scope>NUCLEOTIDE SEQUENCE [LARGE SCALE GENOMIC DNA]</scope>
</reference>
<evidence type="ECO:0000313" key="2">
    <source>
        <dbReference type="Proteomes" id="UP000267096"/>
    </source>
</evidence>
<dbReference type="EMBL" id="UYRR01018373">
    <property type="protein sequence ID" value="VDK29397.1"/>
    <property type="molecule type" value="Genomic_DNA"/>
</dbReference>
<sequence>MLSRRGDTFLNRRIPIEDIPWGMDIRHDERWRDTPSDWTFEDFGFAGRGFRPM</sequence>